<feature type="transmembrane region" description="Helical" evidence="7">
    <location>
        <begin position="66"/>
        <end position="84"/>
    </location>
</feature>
<feature type="transmembrane region" description="Helical" evidence="7">
    <location>
        <begin position="295"/>
        <end position="317"/>
    </location>
</feature>
<keyword evidence="10" id="KW-1185">Reference proteome</keyword>
<name>A0A5S4YXN8_9BRAD</name>
<dbReference type="Proteomes" id="UP000324797">
    <property type="component" value="Unassembled WGS sequence"/>
</dbReference>
<evidence type="ECO:0000256" key="8">
    <source>
        <dbReference type="SAM" id="MobiDB-lite"/>
    </source>
</evidence>
<organism evidence="9 10">
    <name type="scientific">Bradyrhizobium hipponense</name>
    <dbReference type="NCBI Taxonomy" id="2605638"/>
    <lineage>
        <taxon>Bacteria</taxon>
        <taxon>Pseudomonadati</taxon>
        <taxon>Pseudomonadota</taxon>
        <taxon>Alphaproteobacteria</taxon>
        <taxon>Hyphomicrobiales</taxon>
        <taxon>Nitrobacteraceae</taxon>
        <taxon>Bradyrhizobium</taxon>
    </lineage>
</organism>
<keyword evidence="4 7" id="KW-0812">Transmembrane</keyword>
<sequence>MDASAVPHFRNGGPSAAAQTFGARGRQSRGEAATMVDVTAGQGVGGAKPGLPTLTEIVNVLKRGDIALALGILTILVVLILPLPAIVLDLFLAISITLSILILMTSLFIQAPLEFSAFPTILLISTMLRLSLNMASTRLILSHGHEGTDAAGHVIEAFGSFVMGGNFVIGIIVFAILVIVNFVVITKGSGRIAEVAARFHLDAMPGKQMAIDADLSAGLIDEKIAKERRKALEDESGFFGAMDGASKFVRGDAIAGLLIVFINVVGGMIIGVAQQGLSFADAGRSYTLLTVGDGLVTQVPALIVSTAAGLLVSKAGVSGAADKALMKQFSGYPQALAMSSAVMLVLAALPGIPTLPFLALGAGAGALAWSARKRNRATAKADEAAKAAPAGTPGAPGAAAQEEPISAALKIDDLKIELGYALLPLVNGPDGTDRLTEQIKALRRSLAIEMGFVMPSVRILDNVQLEANTYIIKIKEVDAGTGKIWPNQFMVMDPGGSQVQLPGIHTTEPTFGLPATWVDASLKEEASLKGYTVVDAATVLSTHLTELLKGNMSDLLSYGEVQKLLKELPKEQGELVKDIVPGQVTVSGIQRVLQLLLAERISIRDLSTILEGIADSLAFSRNPATMVEHVRARLARQICAQNTSYSGYLPLIALSARWEQAFAESITGQGEERSLAMQPSKLSEFMTAVREAFERAAREGEAPVLVTSAAIRPFVRSLVERFRAQTTVLSQAEIHPRARLKTVGSV</sequence>
<evidence type="ECO:0000256" key="1">
    <source>
        <dbReference type="ARBA" id="ARBA00004651"/>
    </source>
</evidence>
<gene>
    <name evidence="7 9" type="primary">flhA</name>
    <name evidence="9" type="ORF">FXV83_01905</name>
</gene>
<dbReference type="Pfam" id="PF00771">
    <property type="entry name" value="FHIPEP"/>
    <property type="match status" value="1"/>
</dbReference>
<dbReference type="PANTHER" id="PTHR30161:SF1">
    <property type="entry name" value="FLAGELLAR BIOSYNTHESIS PROTEIN FLHA-RELATED"/>
    <property type="match status" value="1"/>
</dbReference>
<comment type="caution">
    <text evidence="9">The sequence shown here is derived from an EMBL/GenBank/DDBJ whole genome shotgun (WGS) entry which is preliminary data.</text>
</comment>
<evidence type="ECO:0000313" key="9">
    <source>
        <dbReference type="EMBL" id="TYO68229.1"/>
    </source>
</evidence>
<keyword evidence="7" id="KW-0813">Transport</keyword>
<dbReference type="InterPro" id="IPR042196">
    <property type="entry name" value="FHIPEP_4"/>
</dbReference>
<evidence type="ECO:0000256" key="4">
    <source>
        <dbReference type="ARBA" id="ARBA00022692"/>
    </source>
</evidence>
<comment type="caution">
    <text evidence="7">Lacks conserved residue(s) required for the propagation of feature annotation.</text>
</comment>
<accession>A0A5S4YXN8</accession>
<keyword evidence="7" id="KW-1005">Bacterial flagellum biogenesis</keyword>
<dbReference type="PANTHER" id="PTHR30161">
    <property type="entry name" value="FLAGELLAR EXPORT PROTEIN, MEMBRANE FLHA SUBUNIT-RELATED"/>
    <property type="match status" value="1"/>
</dbReference>
<dbReference type="AlphaFoldDB" id="A0A5S4YXN8"/>
<comment type="similarity">
    <text evidence="2 7">Belongs to the FHIPEP (flagella/HR/invasion proteins export pore) family.</text>
</comment>
<feature type="transmembrane region" description="Helical" evidence="7">
    <location>
        <begin position="161"/>
        <end position="184"/>
    </location>
</feature>
<feature type="compositionally biased region" description="Low complexity" evidence="8">
    <location>
        <begin position="386"/>
        <end position="400"/>
    </location>
</feature>
<evidence type="ECO:0000256" key="3">
    <source>
        <dbReference type="ARBA" id="ARBA00022475"/>
    </source>
</evidence>
<feature type="transmembrane region" description="Helical" evidence="7">
    <location>
        <begin position="254"/>
        <end position="275"/>
    </location>
</feature>
<dbReference type="EMBL" id="VSTH01000012">
    <property type="protein sequence ID" value="TYO68229.1"/>
    <property type="molecule type" value="Genomic_DNA"/>
</dbReference>
<reference evidence="9 10" key="1">
    <citation type="submission" date="2019-08" db="EMBL/GenBank/DDBJ databases">
        <title>Bradyrhizobium hipponensis sp. nov., a rhizobium isolated from a Lupinus angustifolius root nodule in Tunisia.</title>
        <authorList>
            <person name="Off K."/>
            <person name="Rejili M."/>
            <person name="Mars M."/>
            <person name="Brachmann A."/>
            <person name="Marin M."/>
        </authorList>
    </citation>
    <scope>NUCLEOTIDE SEQUENCE [LARGE SCALE GENOMIC DNA]</scope>
    <source>
        <strain evidence="10">aSej3</strain>
    </source>
</reference>
<protein>
    <recommendedName>
        <fullName evidence="7">Flagellar biosynthesis protein FlhA</fullName>
    </recommendedName>
</protein>
<dbReference type="InterPro" id="IPR006301">
    <property type="entry name" value="FlhA"/>
</dbReference>
<dbReference type="GO" id="GO:0005886">
    <property type="term" value="C:plasma membrane"/>
    <property type="evidence" value="ECO:0007669"/>
    <property type="project" value="UniProtKB-SubCell"/>
</dbReference>
<proteinExistence type="inferred from homology"/>
<keyword evidence="7" id="KW-1006">Bacterial flagellum protein export</keyword>
<dbReference type="InterPro" id="IPR001712">
    <property type="entry name" value="T3SS_FHIPEP"/>
</dbReference>
<dbReference type="PIRSF" id="PIRSF005419">
    <property type="entry name" value="FlhA"/>
    <property type="match status" value="1"/>
</dbReference>
<keyword evidence="7" id="KW-0653">Protein transport</keyword>
<dbReference type="InterPro" id="IPR042193">
    <property type="entry name" value="FHIPEP_3"/>
</dbReference>
<comment type="subcellular location">
    <subcellularLocation>
        <location evidence="1 7">Cell membrane</location>
        <topology evidence="1 7">Multi-pass membrane protein</topology>
    </subcellularLocation>
</comment>
<evidence type="ECO:0000256" key="7">
    <source>
        <dbReference type="RuleBase" id="RU364093"/>
    </source>
</evidence>
<dbReference type="GO" id="GO:0009306">
    <property type="term" value="P:protein secretion"/>
    <property type="evidence" value="ECO:0007669"/>
    <property type="project" value="InterPro"/>
</dbReference>
<evidence type="ECO:0000256" key="2">
    <source>
        <dbReference type="ARBA" id="ARBA00008835"/>
    </source>
</evidence>
<dbReference type="Gene3D" id="3.40.50.12790">
    <property type="entry name" value="FHIPEP family, domain 4"/>
    <property type="match status" value="1"/>
</dbReference>
<keyword evidence="5 7" id="KW-1133">Transmembrane helix</keyword>
<feature type="region of interest" description="Disordered" evidence="8">
    <location>
        <begin position="1"/>
        <end position="21"/>
    </location>
</feature>
<evidence type="ECO:0000256" key="6">
    <source>
        <dbReference type="ARBA" id="ARBA00023136"/>
    </source>
</evidence>
<dbReference type="NCBIfam" id="TIGR01398">
    <property type="entry name" value="FlhA"/>
    <property type="match status" value="1"/>
</dbReference>
<dbReference type="PRINTS" id="PR00949">
    <property type="entry name" value="TYPE3IMAPROT"/>
</dbReference>
<feature type="region of interest" description="Disordered" evidence="8">
    <location>
        <begin position="380"/>
        <end position="401"/>
    </location>
</feature>
<keyword evidence="9" id="KW-0966">Cell projection</keyword>
<dbReference type="Gene3D" id="1.10.8.540">
    <property type="entry name" value="FHIPEP family, domain 3"/>
    <property type="match status" value="1"/>
</dbReference>
<dbReference type="InterPro" id="IPR042194">
    <property type="entry name" value="FHIPEP_1"/>
</dbReference>
<evidence type="ECO:0000256" key="5">
    <source>
        <dbReference type="ARBA" id="ARBA00022989"/>
    </source>
</evidence>
<keyword evidence="9" id="KW-0282">Flagellum</keyword>
<evidence type="ECO:0000313" key="10">
    <source>
        <dbReference type="Proteomes" id="UP000324797"/>
    </source>
</evidence>
<keyword evidence="6 7" id="KW-0472">Membrane</keyword>
<keyword evidence="3 7" id="KW-1003">Cell membrane</keyword>
<dbReference type="GO" id="GO:0044780">
    <property type="term" value="P:bacterial-type flagellum assembly"/>
    <property type="evidence" value="ECO:0007669"/>
    <property type="project" value="InterPro"/>
</dbReference>
<keyword evidence="9" id="KW-0969">Cilium</keyword>
<comment type="function">
    <text evidence="7">Required for formation of the rod structure of the flagellar apparatus. Together with FliI and FliH, may constitute the export apparatus of flagellin.</text>
</comment>
<feature type="transmembrane region" description="Helical" evidence="7">
    <location>
        <begin position="90"/>
        <end position="109"/>
    </location>
</feature>
<dbReference type="Gene3D" id="3.40.30.60">
    <property type="entry name" value="FHIPEP family, domain 1"/>
    <property type="match status" value="1"/>
</dbReference>